<dbReference type="EMBL" id="CAJNOC010000510">
    <property type="protein sequence ID" value="CAF0770082.1"/>
    <property type="molecule type" value="Genomic_DNA"/>
</dbReference>
<comment type="caution">
    <text evidence="1">The sequence shown here is derived from an EMBL/GenBank/DDBJ whole genome shotgun (WGS) entry which is preliminary data.</text>
</comment>
<feature type="non-terminal residue" evidence="1">
    <location>
        <position position="1"/>
    </location>
</feature>
<dbReference type="Proteomes" id="UP000663879">
    <property type="component" value="Unassembled WGS sequence"/>
</dbReference>
<sequence length="141" mass="16633">LEQIFSFSVKSKETDCELDESDIVLLGSNRREILILVKSKKLVKKIDRLNGRSSGTIDLGKKFNMNTQSQNLSFQKMDLECKHFLLKDTNRASLSVFDENFNFLFEIENYQFLFDKFKTVDFTSNNDFYYCDNLNKKVYFV</sequence>
<dbReference type="AlphaFoldDB" id="A0A813QLS1"/>
<proteinExistence type="predicted"/>
<name>A0A813QLS1_9BILA</name>
<evidence type="ECO:0000313" key="1">
    <source>
        <dbReference type="EMBL" id="CAF0770082.1"/>
    </source>
</evidence>
<gene>
    <name evidence="1" type="ORF">OXX778_LOCUS4902</name>
</gene>
<protein>
    <submittedName>
        <fullName evidence="1">Uncharacterized protein</fullName>
    </submittedName>
</protein>
<accession>A0A813QLS1</accession>
<reference evidence="1" key="1">
    <citation type="submission" date="2021-02" db="EMBL/GenBank/DDBJ databases">
        <authorList>
            <person name="Nowell W R."/>
        </authorList>
    </citation>
    <scope>NUCLEOTIDE SEQUENCE</scope>
    <source>
        <strain evidence="1">Ploen Becks lab</strain>
    </source>
</reference>
<evidence type="ECO:0000313" key="2">
    <source>
        <dbReference type="Proteomes" id="UP000663879"/>
    </source>
</evidence>
<keyword evidence="2" id="KW-1185">Reference proteome</keyword>
<organism evidence="1 2">
    <name type="scientific">Brachionus calyciflorus</name>
    <dbReference type="NCBI Taxonomy" id="104777"/>
    <lineage>
        <taxon>Eukaryota</taxon>
        <taxon>Metazoa</taxon>
        <taxon>Spiralia</taxon>
        <taxon>Gnathifera</taxon>
        <taxon>Rotifera</taxon>
        <taxon>Eurotatoria</taxon>
        <taxon>Monogononta</taxon>
        <taxon>Pseudotrocha</taxon>
        <taxon>Ploima</taxon>
        <taxon>Brachionidae</taxon>
        <taxon>Brachionus</taxon>
    </lineage>
</organism>